<feature type="transmembrane region" description="Helical" evidence="2">
    <location>
        <begin position="20"/>
        <end position="44"/>
    </location>
</feature>
<reference evidence="3 4" key="1">
    <citation type="journal article" date="2019" name="PLoS Biol.">
        <title>Sex chromosomes control vertical transmission of feminizing Wolbachia symbionts in an isopod.</title>
        <authorList>
            <person name="Becking T."/>
            <person name="Chebbi M.A."/>
            <person name="Giraud I."/>
            <person name="Moumen B."/>
            <person name="Laverre T."/>
            <person name="Caubet Y."/>
            <person name="Peccoud J."/>
            <person name="Gilbert C."/>
            <person name="Cordaux R."/>
        </authorList>
    </citation>
    <scope>NUCLEOTIDE SEQUENCE [LARGE SCALE GENOMIC DNA]</scope>
    <source>
        <strain evidence="3">ANa2</strain>
        <tissue evidence="3">Whole body excluding digestive tract and cuticle</tissue>
    </source>
</reference>
<keyword evidence="2" id="KW-0472">Membrane</keyword>
<comment type="caution">
    <text evidence="3">The sequence shown here is derived from an EMBL/GenBank/DDBJ whole genome shotgun (WGS) entry which is preliminary data.</text>
</comment>
<evidence type="ECO:0000256" key="2">
    <source>
        <dbReference type="SAM" id="Phobius"/>
    </source>
</evidence>
<sequence>MIYCLKRMKKGFWKIMIEDLYNTFCFIGSVSIWRGFWNLLNIYLYPDKPALSNTLTAVGGNAILIILFCANSTIPGRGAGMDGSQKGSKGIEFRINYLRSFCKKSRPYGPVCDYEIEKENLSVDPSGKTDSSKINGLIDSRGRGDGNSYSDSHSGETDDGRDEKVLCLNEDSLKDLKETESFL</sequence>
<dbReference type="GO" id="GO:0070073">
    <property type="term" value="P:clustering of voltage-gated calcium channels"/>
    <property type="evidence" value="ECO:0007669"/>
    <property type="project" value="TreeGrafter"/>
</dbReference>
<organism evidence="3 4">
    <name type="scientific">Armadillidium nasatum</name>
    <dbReference type="NCBI Taxonomy" id="96803"/>
    <lineage>
        <taxon>Eukaryota</taxon>
        <taxon>Metazoa</taxon>
        <taxon>Ecdysozoa</taxon>
        <taxon>Arthropoda</taxon>
        <taxon>Crustacea</taxon>
        <taxon>Multicrustacea</taxon>
        <taxon>Malacostraca</taxon>
        <taxon>Eumalacostraca</taxon>
        <taxon>Peracarida</taxon>
        <taxon>Isopoda</taxon>
        <taxon>Oniscidea</taxon>
        <taxon>Crinocheta</taxon>
        <taxon>Armadillidiidae</taxon>
        <taxon>Armadillidium</taxon>
    </lineage>
</organism>
<dbReference type="AlphaFoldDB" id="A0A5N5T7G7"/>
<name>A0A5N5T7G7_9CRUS</name>
<dbReference type="GO" id="GO:0007274">
    <property type="term" value="P:neuromuscular synaptic transmission"/>
    <property type="evidence" value="ECO:0007669"/>
    <property type="project" value="TreeGrafter"/>
</dbReference>
<proteinExistence type="predicted"/>
<feature type="region of interest" description="Disordered" evidence="1">
    <location>
        <begin position="123"/>
        <end position="164"/>
    </location>
</feature>
<dbReference type="EMBL" id="SEYY01007520">
    <property type="protein sequence ID" value="KAB7502432.1"/>
    <property type="molecule type" value="Genomic_DNA"/>
</dbReference>
<evidence type="ECO:0000313" key="3">
    <source>
        <dbReference type="EMBL" id="KAB7502432.1"/>
    </source>
</evidence>
<feature type="compositionally biased region" description="Basic and acidic residues" evidence="1">
    <location>
        <begin position="153"/>
        <end position="164"/>
    </location>
</feature>
<dbReference type="GO" id="GO:0042734">
    <property type="term" value="C:presynaptic membrane"/>
    <property type="evidence" value="ECO:0007669"/>
    <property type="project" value="TreeGrafter"/>
</dbReference>
<accession>A0A5N5T7G7</accession>
<evidence type="ECO:0000313" key="4">
    <source>
        <dbReference type="Proteomes" id="UP000326759"/>
    </source>
</evidence>
<feature type="transmembrane region" description="Helical" evidence="2">
    <location>
        <begin position="50"/>
        <end position="70"/>
    </location>
</feature>
<keyword evidence="4" id="KW-1185">Reference proteome</keyword>
<keyword evidence="2" id="KW-0812">Transmembrane</keyword>
<dbReference type="PANTHER" id="PTHR35270:SF2">
    <property type="entry name" value="FUSELESS, ISOFORM A"/>
    <property type="match status" value="1"/>
</dbReference>
<dbReference type="OrthoDB" id="45313at2759"/>
<evidence type="ECO:0000256" key="1">
    <source>
        <dbReference type="SAM" id="MobiDB-lite"/>
    </source>
</evidence>
<protein>
    <submittedName>
        <fullName evidence="3">Uncharacterized protein</fullName>
    </submittedName>
</protein>
<dbReference type="InterPro" id="IPR032751">
    <property type="entry name" value="Fuseless"/>
</dbReference>
<keyword evidence="2" id="KW-1133">Transmembrane helix</keyword>
<dbReference type="GO" id="GO:0007270">
    <property type="term" value="P:neuron-neuron synaptic transmission"/>
    <property type="evidence" value="ECO:0007669"/>
    <property type="project" value="TreeGrafter"/>
</dbReference>
<dbReference type="PANTHER" id="PTHR35270">
    <property type="entry name" value="FUSELESS, ISOFORM A"/>
    <property type="match status" value="1"/>
</dbReference>
<dbReference type="Pfam" id="PF15993">
    <property type="entry name" value="Fuseless"/>
    <property type="match status" value="1"/>
</dbReference>
<gene>
    <name evidence="3" type="ORF">Anas_04198</name>
</gene>
<dbReference type="Proteomes" id="UP000326759">
    <property type="component" value="Unassembled WGS sequence"/>
</dbReference>